<name>M3K0H1_CANMX</name>
<feature type="compositionally biased region" description="Low complexity" evidence="6">
    <location>
        <begin position="604"/>
        <end position="619"/>
    </location>
</feature>
<gene>
    <name evidence="9" type="ORF">G210_0590</name>
</gene>
<evidence type="ECO:0000256" key="5">
    <source>
        <dbReference type="ARBA" id="ARBA00023180"/>
    </source>
</evidence>
<dbReference type="HOGENOM" id="CLU_329545_0_0_1"/>
<feature type="compositionally biased region" description="Low complexity" evidence="6">
    <location>
        <begin position="709"/>
        <end position="719"/>
    </location>
</feature>
<feature type="domain" description="Hyphally-regulated cell wall protein N-terminal" evidence="8">
    <location>
        <begin position="9"/>
        <end position="333"/>
    </location>
</feature>
<dbReference type="EMBL" id="AOGT01000977">
    <property type="protein sequence ID" value="EMG48790.1"/>
    <property type="molecule type" value="Genomic_DNA"/>
</dbReference>
<accession>M3K0H1</accession>
<dbReference type="eggNOG" id="ENOG502S0T3">
    <property type="taxonomic scope" value="Eukaryota"/>
</dbReference>
<dbReference type="Proteomes" id="UP000011777">
    <property type="component" value="Unassembled WGS sequence"/>
</dbReference>
<feature type="region of interest" description="Disordered" evidence="6">
    <location>
        <begin position="560"/>
        <end position="793"/>
    </location>
</feature>
<keyword evidence="3" id="KW-0964">Secreted</keyword>
<evidence type="ECO:0000313" key="10">
    <source>
        <dbReference type="Proteomes" id="UP000011777"/>
    </source>
</evidence>
<dbReference type="InterPro" id="IPR021031">
    <property type="entry name" value="Hyphal-reg_cell_wall_N"/>
</dbReference>
<evidence type="ECO:0000256" key="1">
    <source>
        <dbReference type="ARBA" id="ARBA00004191"/>
    </source>
</evidence>
<protein>
    <recommendedName>
        <fullName evidence="8">Hyphally-regulated cell wall protein N-terminal domain-containing protein</fullName>
    </recommendedName>
</protein>
<reference evidence="9 10" key="1">
    <citation type="submission" date="2013-02" db="EMBL/GenBank/DDBJ databases">
        <title>Genome sequence of Candida maltosa Xu316, a potential industrial strain for xylitol and ethanol production.</title>
        <authorList>
            <person name="Yu J."/>
            <person name="Wang Q."/>
            <person name="Geng X."/>
            <person name="Bao W."/>
            <person name="He P."/>
            <person name="Cai J."/>
        </authorList>
    </citation>
    <scope>NUCLEOTIDE SEQUENCE [LARGE SCALE GENOMIC DNA]</scope>
    <source>
        <strain evidence="10">Xu316</strain>
    </source>
</reference>
<dbReference type="STRING" id="1245528.M3K0H1"/>
<evidence type="ECO:0000256" key="2">
    <source>
        <dbReference type="ARBA" id="ARBA00022512"/>
    </source>
</evidence>
<feature type="compositionally biased region" description="Polar residues" evidence="6">
    <location>
        <begin position="687"/>
        <end position="707"/>
    </location>
</feature>
<dbReference type="GO" id="GO:0009277">
    <property type="term" value="C:fungal-type cell wall"/>
    <property type="evidence" value="ECO:0007669"/>
    <property type="project" value="UniProtKB-ARBA"/>
</dbReference>
<evidence type="ECO:0000256" key="3">
    <source>
        <dbReference type="ARBA" id="ARBA00022525"/>
    </source>
</evidence>
<feature type="compositionally biased region" description="Basic and acidic residues" evidence="6">
    <location>
        <begin position="650"/>
        <end position="665"/>
    </location>
</feature>
<feature type="compositionally biased region" description="Acidic residues" evidence="6">
    <location>
        <begin position="577"/>
        <end position="603"/>
    </location>
</feature>
<keyword evidence="2" id="KW-0134">Cell wall</keyword>
<keyword evidence="10" id="KW-1185">Reference proteome</keyword>
<feature type="compositionally biased region" description="Low complexity" evidence="6">
    <location>
        <begin position="754"/>
        <end position="789"/>
    </location>
</feature>
<feature type="compositionally biased region" description="Polar residues" evidence="6">
    <location>
        <begin position="726"/>
        <end position="740"/>
    </location>
</feature>
<sequence length="871" mass="92879">MHIPALLLLSFLPTLFAITIKENTVDYGIINLGTCDIDIKKGSYWSIIDNIATAFAGKVTNNGELFITSTSSAIALQVTLASGFGSIVNNGVMSFDSAAANLASSHYNLIGMSFENTGEMYMTSSSALLPSLVSLTAPIWKNTGMMTFHQAKKQSGIVTLGGIAPMRITNEGQICLYNQDYYQTSSIDGEGCISAQQNGRISLNIYLSFKDQLIVLGDSTSVLHVFGKCPLWPQTVNVAGFGNGNLISLSTPLGSYFQSAYEYDASTGILTLRSSIFTQQFNIGKGYDPDLFSLVDDSWLGLMSNAITYTGPVPSESNSSEKCLRCKNPPVAPGFYGRDFFTTYVRTLNDETKTKTVNVKITKDKDGEWKTTTSEIVPSAIVTETTEFAETTELALTSESEFSIADQSEYETFESTDTSPTTTESSSSQHQSASSDVQSLASKLSLLHAQMLQMASMTQIDELLSVETETDGEIIISETIKEVHESIITDLAESEVDYIELETGSVANGADLFSSDEPINPDKHLTMVNPLAMGFGLGLGFGVDEVESKSLSESFSETVVESKSLSKAFSETVVDNTAEETEDAGEDNNGDDSDDGDVGDNSDGDNSNGDNSDGDNSNGDSGGDSDNEEVFNSSNESQESSSPGFEISDVENKLEEVDGGEHANCDESEYPNNEENNENLKHESDANEGNVSESATASNSQSTTDESLTTHSTSSNTENSSHETGKSTSLDVSGSQTSDSSEIHSTKSSKNESTETGSKSKTTASAATDGSELENSSSLPKSNNSQSSSGDIASGDADLDYLPECAGAFDKFTYQCTTSLSPAGFGSNNQSYAMSPASISDSDDSYKNQASLCTKFGICICLECIVFAVLF</sequence>
<proteinExistence type="predicted"/>
<feature type="compositionally biased region" description="Polar residues" evidence="6">
    <location>
        <begin position="560"/>
        <end position="575"/>
    </location>
</feature>
<keyword evidence="4 7" id="KW-0732">Signal</keyword>
<feature type="compositionally biased region" description="Basic and acidic residues" evidence="6">
    <location>
        <begin position="741"/>
        <end position="753"/>
    </location>
</feature>
<keyword evidence="5" id="KW-0325">Glycoprotein</keyword>
<comment type="subcellular location">
    <subcellularLocation>
        <location evidence="1">Secreted</location>
        <location evidence="1">Cell wall</location>
    </subcellularLocation>
</comment>
<dbReference type="AlphaFoldDB" id="M3K0H1"/>
<feature type="compositionally biased region" description="Low complexity" evidence="6">
    <location>
        <begin position="630"/>
        <end position="642"/>
    </location>
</feature>
<feature type="chain" id="PRO_5004035631" description="Hyphally-regulated cell wall protein N-terminal domain-containing protein" evidence="7">
    <location>
        <begin position="18"/>
        <end position="871"/>
    </location>
</feature>
<dbReference type="Pfam" id="PF11765">
    <property type="entry name" value="Hyphal_reg_CWP"/>
    <property type="match status" value="1"/>
</dbReference>
<feature type="signal peptide" evidence="7">
    <location>
        <begin position="1"/>
        <end position="17"/>
    </location>
</feature>
<dbReference type="OrthoDB" id="4022214at2759"/>
<evidence type="ECO:0000313" key="9">
    <source>
        <dbReference type="EMBL" id="EMG48790.1"/>
    </source>
</evidence>
<organism evidence="9 10">
    <name type="scientific">Candida maltosa (strain Xu316)</name>
    <name type="common">Yeast</name>
    <dbReference type="NCBI Taxonomy" id="1245528"/>
    <lineage>
        <taxon>Eukaryota</taxon>
        <taxon>Fungi</taxon>
        <taxon>Dikarya</taxon>
        <taxon>Ascomycota</taxon>
        <taxon>Saccharomycotina</taxon>
        <taxon>Pichiomycetes</taxon>
        <taxon>Debaryomycetaceae</taxon>
        <taxon>Candida/Lodderomyces clade</taxon>
        <taxon>Candida</taxon>
    </lineage>
</organism>
<evidence type="ECO:0000256" key="6">
    <source>
        <dbReference type="SAM" id="MobiDB-lite"/>
    </source>
</evidence>
<comment type="caution">
    <text evidence="9">The sequence shown here is derived from an EMBL/GenBank/DDBJ whole genome shotgun (WGS) entry which is preliminary data.</text>
</comment>
<feature type="compositionally biased region" description="Low complexity" evidence="6">
    <location>
        <begin position="415"/>
        <end position="434"/>
    </location>
</feature>
<evidence type="ECO:0000256" key="7">
    <source>
        <dbReference type="SAM" id="SignalP"/>
    </source>
</evidence>
<evidence type="ECO:0000259" key="8">
    <source>
        <dbReference type="Pfam" id="PF11765"/>
    </source>
</evidence>
<feature type="region of interest" description="Disordered" evidence="6">
    <location>
        <begin position="406"/>
        <end position="434"/>
    </location>
</feature>
<evidence type="ECO:0000256" key="4">
    <source>
        <dbReference type="ARBA" id="ARBA00022729"/>
    </source>
</evidence>